<dbReference type="InterPro" id="IPR015856">
    <property type="entry name" value="ABC_transpr_CbiO/EcfA_su"/>
</dbReference>
<dbReference type="GO" id="GO:0042626">
    <property type="term" value="F:ATPase-coupled transmembrane transporter activity"/>
    <property type="evidence" value="ECO:0007669"/>
    <property type="project" value="TreeGrafter"/>
</dbReference>
<reference evidence="10" key="1">
    <citation type="journal article" date="2014" name="Int. J. Syst. Evol. Microbiol.">
        <title>Complete genome sequence of Corynebacterium casei LMG S-19264T (=DSM 44701T), isolated from a smear-ripened cheese.</title>
        <authorList>
            <consortium name="US DOE Joint Genome Institute (JGI-PGF)"/>
            <person name="Walter F."/>
            <person name="Albersmeier A."/>
            <person name="Kalinowski J."/>
            <person name="Ruckert C."/>
        </authorList>
    </citation>
    <scope>NUCLEOTIDE SEQUENCE</scope>
    <source>
        <strain evidence="10">CGMCC 1.15371</strain>
    </source>
</reference>
<dbReference type="PROSITE" id="PS00211">
    <property type="entry name" value="ABC_TRANSPORTER_1"/>
    <property type="match status" value="2"/>
</dbReference>
<evidence type="ECO:0000256" key="3">
    <source>
        <dbReference type="ARBA" id="ARBA00022448"/>
    </source>
</evidence>
<gene>
    <name evidence="10" type="ORF">GCM10011391_19450</name>
</gene>
<proteinExistence type="inferred from homology"/>
<evidence type="ECO:0000313" key="10">
    <source>
        <dbReference type="EMBL" id="GGE40777.1"/>
    </source>
</evidence>
<dbReference type="SUPFAM" id="SSF52540">
    <property type="entry name" value="P-loop containing nucleoside triphosphate hydrolases"/>
    <property type="match status" value="2"/>
</dbReference>
<protein>
    <submittedName>
        <fullName evidence="10">Putative ABC transporter ATP-binding protein</fullName>
    </submittedName>
</protein>
<evidence type="ECO:0000259" key="9">
    <source>
        <dbReference type="PROSITE" id="PS50893"/>
    </source>
</evidence>
<dbReference type="AlphaFoldDB" id="A0A8J2YDR9"/>
<evidence type="ECO:0000256" key="8">
    <source>
        <dbReference type="ARBA" id="ARBA00023136"/>
    </source>
</evidence>
<dbReference type="InterPro" id="IPR003593">
    <property type="entry name" value="AAA+_ATPase"/>
</dbReference>
<keyword evidence="6 10" id="KW-0067">ATP-binding</keyword>
<dbReference type="CDD" id="cd03225">
    <property type="entry name" value="ABC_cobalt_CbiO_domain1"/>
    <property type="match status" value="2"/>
</dbReference>
<dbReference type="NCBIfam" id="NF010167">
    <property type="entry name" value="PRK13648.1"/>
    <property type="match status" value="2"/>
</dbReference>
<evidence type="ECO:0000256" key="4">
    <source>
        <dbReference type="ARBA" id="ARBA00022475"/>
    </source>
</evidence>
<evidence type="ECO:0000256" key="2">
    <source>
        <dbReference type="ARBA" id="ARBA00005417"/>
    </source>
</evidence>
<dbReference type="GO" id="GO:0005524">
    <property type="term" value="F:ATP binding"/>
    <property type="evidence" value="ECO:0007669"/>
    <property type="project" value="UniProtKB-KW"/>
</dbReference>
<reference evidence="10" key="2">
    <citation type="submission" date="2020-09" db="EMBL/GenBank/DDBJ databases">
        <authorList>
            <person name="Sun Q."/>
            <person name="Zhou Y."/>
        </authorList>
    </citation>
    <scope>NUCLEOTIDE SEQUENCE</scope>
    <source>
        <strain evidence="10">CGMCC 1.15371</strain>
    </source>
</reference>
<evidence type="ECO:0000256" key="6">
    <source>
        <dbReference type="ARBA" id="ARBA00022840"/>
    </source>
</evidence>
<keyword evidence="4" id="KW-1003">Cell membrane</keyword>
<accession>A0A8J2YDR9</accession>
<feature type="domain" description="ABC transporter" evidence="9">
    <location>
        <begin position="4"/>
        <end position="242"/>
    </location>
</feature>
<evidence type="ECO:0000256" key="1">
    <source>
        <dbReference type="ARBA" id="ARBA00004202"/>
    </source>
</evidence>
<feature type="domain" description="ABC transporter" evidence="9">
    <location>
        <begin position="295"/>
        <end position="523"/>
    </location>
</feature>
<dbReference type="EMBL" id="BMIR01000008">
    <property type="protein sequence ID" value="GGE40777.1"/>
    <property type="molecule type" value="Genomic_DNA"/>
</dbReference>
<dbReference type="Gene3D" id="3.40.50.300">
    <property type="entry name" value="P-loop containing nucleotide triphosphate hydrolases"/>
    <property type="match status" value="2"/>
</dbReference>
<keyword evidence="5" id="KW-0547">Nucleotide-binding</keyword>
<keyword evidence="3" id="KW-0813">Transport</keyword>
<dbReference type="GO" id="GO:0043190">
    <property type="term" value="C:ATP-binding cassette (ABC) transporter complex"/>
    <property type="evidence" value="ECO:0007669"/>
    <property type="project" value="TreeGrafter"/>
</dbReference>
<dbReference type="PANTHER" id="PTHR43553">
    <property type="entry name" value="HEAVY METAL TRANSPORTER"/>
    <property type="match status" value="1"/>
</dbReference>
<dbReference type="InterPro" id="IPR017871">
    <property type="entry name" value="ABC_transporter-like_CS"/>
</dbReference>
<comment type="caution">
    <text evidence="10">The sequence shown here is derived from an EMBL/GenBank/DDBJ whole genome shotgun (WGS) entry which is preliminary data.</text>
</comment>
<sequence>MAFLQAREVSFRYPEQTEWAVQQLSFTINKGDFVVIMGASGSGKSTLLRLLKTEVAPHGERTGTFFYKGRLLTDYAADTLAQDIGMVFQDPENQIVMDNVMEELVFGLENLQYSTSIMQKKVAEMVHYFGLEGLLNRKTYELSGGQKQLINLAAVLLMEPKLLLLDEPTAQLDPVAAKQFIAFLRQMNEELGLTILLVEHRLEEVLPLADHVILMDQGSARQQGSPRALAEAMSIEQFKAYLPAATALALTFSPRSALSVLPLTIKEGKRWLRQQTVRQKPLARKVEVKEKAPVLQATSLDFQYERNGIKLLNQLSFTVYEGESFSIVGGNGSGKSTLLKVLAQVLNPQRGRVFIRGRRVKQPDPTLIGYLPQNPKLFFLEETVMKEMEHAASLGAEEERQERMDYFLEVFELSPLKEHHPYDLSGGEQQKLALACLLLKNPVLLLIDEPTKGLDPETKKHLLHLFQRINKEGVTIITVTHDIEFAARLSSRCGILFQGQLTAIADPDTLFKGNAFYTTAINRLTRNEEVAEVLTLEEAEQTWAIDTP</sequence>
<dbReference type="InterPro" id="IPR003439">
    <property type="entry name" value="ABC_transporter-like_ATP-bd"/>
</dbReference>
<dbReference type="InterPro" id="IPR050095">
    <property type="entry name" value="ECF_ABC_transporter_ATP-bd"/>
</dbReference>
<keyword evidence="8" id="KW-0472">Membrane</keyword>
<dbReference type="SMART" id="SM00382">
    <property type="entry name" value="AAA"/>
    <property type="match status" value="2"/>
</dbReference>
<evidence type="ECO:0000256" key="5">
    <source>
        <dbReference type="ARBA" id="ARBA00022741"/>
    </source>
</evidence>
<evidence type="ECO:0000313" key="11">
    <source>
        <dbReference type="Proteomes" id="UP000628775"/>
    </source>
</evidence>
<keyword evidence="11" id="KW-1185">Reference proteome</keyword>
<name>A0A8J2YDR9_9BACL</name>
<comment type="subcellular location">
    <subcellularLocation>
        <location evidence="1">Cell membrane</location>
        <topology evidence="1">Peripheral membrane protein</topology>
    </subcellularLocation>
</comment>
<dbReference type="RefSeq" id="WP_188692842.1">
    <property type="nucleotide sequence ID" value="NZ_BMIR01000008.1"/>
</dbReference>
<comment type="similarity">
    <text evidence="2">Belongs to the ABC transporter superfamily.</text>
</comment>
<dbReference type="InterPro" id="IPR027417">
    <property type="entry name" value="P-loop_NTPase"/>
</dbReference>
<dbReference type="GO" id="GO:0016887">
    <property type="term" value="F:ATP hydrolysis activity"/>
    <property type="evidence" value="ECO:0007669"/>
    <property type="project" value="InterPro"/>
</dbReference>
<dbReference type="Pfam" id="PF00005">
    <property type="entry name" value="ABC_tran"/>
    <property type="match status" value="2"/>
</dbReference>
<organism evidence="10 11">
    <name type="scientific">Pullulanibacillus camelliae</name>
    <dbReference type="NCBI Taxonomy" id="1707096"/>
    <lineage>
        <taxon>Bacteria</taxon>
        <taxon>Bacillati</taxon>
        <taxon>Bacillota</taxon>
        <taxon>Bacilli</taxon>
        <taxon>Bacillales</taxon>
        <taxon>Sporolactobacillaceae</taxon>
        <taxon>Pullulanibacillus</taxon>
    </lineage>
</organism>
<keyword evidence="7" id="KW-1278">Translocase</keyword>
<dbReference type="Proteomes" id="UP000628775">
    <property type="component" value="Unassembled WGS sequence"/>
</dbReference>
<evidence type="ECO:0000256" key="7">
    <source>
        <dbReference type="ARBA" id="ARBA00022967"/>
    </source>
</evidence>
<dbReference type="PROSITE" id="PS50893">
    <property type="entry name" value="ABC_TRANSPORTER_2"/>
    <property type="match status" value="2"/>
</dbReference>